<dbReference type="Pfam" id="PF00535">
    <property type="entry name" value="Glycos_transf_2"/>
    <property type="match status" value="1"/>
</dbReference>
<comment type="caution">
    <text evidence="3">The sequence shown here is derived from an EMBL/GenBank/DDBJ whole genome shotgun (WGS) entry which is preliminary data.</text>
</comment>
<feature type="transmembrane region" description="Helical" evidence="1">
    <location>
        <begin position="260"/>
        <end position="277"/>
    </location>
</feature>
<dbReference type="CDD" id="cd04186">
    <property type="entry name" value="GT_2_like_c"/>
    <property type="match status" value="1"/>
</dbReference>
<dbReference type="InterPro" id="IPR001173">
    <property type="entry name" value="Glyco_trans_2-like"/>
</dbReference>
<keyword evidence="1" id="KW-0472">Membrane</keyword>
<evidence type="ECO:0000313" key="3">
    <source>
        <dbReference type="EMBL" id="MCW0481157.1"/>
    </source>
</evidence>
<evidence type="ECO:0000256" key="1">
    <source>
        <dbReference type="SAM" id="Phobius"/>
    </source>
</evidence>
<dbReference type="SUPFAM" id="SSF53448">
    <property type="entry name" value="Nucleotide-diphospho-sugar transferases"/>
    <property type="match status" value="1"/>
</dbReference>
<proteinExistence type="predicted"/>
<dbReference type="Gene3D" id="3.90.550.10">
    <property type="entry name" value="Spore Coat Polysaccharide Biosynthesis Protein SpsA, Chain A"/>
    <property type="match status" value="1"/>
</dbReference>
<reference evidence="3" key="1">
    <citation type="submission" date="2022-10" db="EMBL/GenBank/DDBJ databases">
        <title>Gaoshiqiia sediminis gen. nov., sp. nov., isolated from coastal sediment.</title>
        <authorList>
            <person name="Yu W.X."/>
            <person name="Mu D.S."/>
            <person name="Du J.Z."/>
            <person name="Liang Y.Q."/>
        </authorList>
    </citation>
    <scope>NUCLEOTIDE SEQUENCE</scope>
    <source>
        <strain evidence="3">A06</strain>
    </source>
</reference>
<protein>
    <submittedName>
        <fullName evidence="3">Glycosyltransferase family 2 protein</fullName>
    </submittedName>
</protein>
<dbReference type="RefSeq" id="WP_282589762.1">
    <property type="nucleotide sequence ID" value="NZ_JAPAAF010000001.1"/>
</dbReference>
<evidence type="ECO:0000259" key="2">
    <source>
        <dbReference type="Pfam" id="PF00535"/>
    </source>
</evidence>
<gene>
    <name evidence="3" type="ORF">N2K84_00340</name>
</gene>
<feature type="transmembrane region" description="Helical" evidence="1">
    <location>
        <begin position="284"/>
        <end position="301"/>
    </location>
</feature>
<dbReference type="Proteomes" id="UP001163821">
    <property type="component" value="Unassembled WGS sequence"/>
</dbReference>
<accession>A0AA42C8G1</accession>
<dbReference type="EMBL" id="JAPAAF010000001">
    <property type="protein sequence ID" value="MCW0481157.1"/>
    <property type="molecule type" value="Genomic_DNA"/>
</dbReference>
<dbReference type="AlphaFoldDB" id="A0AA42C8G1"/>
<keyword evidence="1" id="KW-0812">Transmembrane</keyword>
<keyword evidence="4" id="KW-1185">Reference proteome</keyword>
<keyword evidence="1" id="KW-1133">Transmembrane helix</keyword>
<feature type="domain" description="Glycosyltransferase 2-like" evidence="2">
    <location>
        <begin position="4"/>
        <end position="127"/>
    </location>
</feature>
<organism evidence="3 4">
    <name type="scientific">Gaoshiqia sediminis</name>
    <dbReference type="NCBI Taxonomy" id="2986998"/>
    <lineage>
        <taxon>Bacteria</taxon>
        <taxon>Pseudomonadati</taxon>
        <taxon>Bacteroidota</taxon>
        <taxon>Bacteroidia</taxon>
        <taxon>Marinilabiliales</taxon>
        <taxon>Prolixibacteraceae</taxon>
        <taxon>Gaoshiqia</taxon>
    </lineage>
</organism>
<feature type="transmembrane region" description="Helical" evidence="1">
    <location>
        <begin position="321"/>
        <end position="341"/>
    </location>
</feature>
<dbReference type="PANTHER" id="PTHR43179:SF7">
    <property type="entry name" value="RHAMNOSYLTRANSFERASE WBBL"/>
    <property type="match status" value="1"/>
</dbReference>
<feature type="transmembrane region" description="Helical" evidence="1">
    <location>
        <begin position="544"/>
        <end position="564"/>
    </location>
</feature>
<evidence type="ECO:0000313" key="4">
    <source>
        <dbReference type="Proteomes" id="UP001163821"/>
    </source>
</evidence>
<dbReference type="PANTHER" id="PTHR43179">
    <property type="entry name" value="RHAMNOSYLTRANSFERASE WBBL"/>
    <property type="match status" value="1"/>
</dbReference>
<dbReference type="InterPro" id="IPR029044">
    <property type="entry name" value="Nucleotide-diphossugar_trans"/>
</dbReference>
<feature type="transmembrane region" description="Helical" evidence="1">
    <location>
        <begin position="377"/>
        <end position="400"/>
    </location>
</feature>
<feature type="transmembrane region" description="Helical" evidence="1">
    <location>
        <begin position="353"/>
        <end position="371"/>
    </location>
</feature>
<sequence>MKLSVILVNYNVRYFLEQCLHSVRKACTALDAEVFVVDNNSVDGSCQLVREKFPEVILIENHDNKGFSIANNQAIRQAKGEYVLLLNPDTVVEEDCFAKCVAFMDNHPEAGALGVKMIDGKGRLLPESKRALPTPLVAFYKIFGFSRLFPKSKQFARYHLGHLHPDHTHEVDVLAGAFMLLRKKTLDTVGLLDEAFFMYGEDIDLSYRITQAGYKNYYFPETTIIHYKGESTKKGSLNYVRLFYQAMIIFARKHFSKEQAGLFSLLIRLAIYFRALLSITQRVVSAAFFPVLDATIIYAGYRLLVPWWENYRFEPGHFPPAFLQYVVPVYLLSWLIGIRLAGGYRKPVKPFRVWHGLAWGTLGILLFYSLADESWRFSRALILLGAAWAFAALWAVRLLLGSIPVEPFRLATRRNKKVAVVARQAESTRITHILNDLRLPIELAGTIYPNADSHPDNYLGNLSHLQEIVTVHDLDELIFSASDLPSSEIIGCMLKLANRQVAYKIAPPESLSIIGSNSAETAGDLYVVQLNAISTPKNKRHKRLLDLGLSALFLVTFPATYWIVREKSAFLSNIIQVLFNQKTWVGYASAENLAGTLPPLKPGVINPASHLSPLLSSEKKLALDLDYARNYRILKDVKIIFNNLKNPKT</sequence>
<name>A0AA42C8G1_9BACT</name>